<comment type="caution">
    <text evidence="5">The sequence shown here is derived from an EMBL/GenBank/DDBJ whole genome shotgun (WGS) entry which is preliminary data.</text>
</comment>
<reference evidence="5" key="2">
    <citation type="submission" date="2023-06" db="EMBL/GenBank/DDBJ databases">
        <authorList>
            <consortium name="Lawrence Berkeley National Laboratory"/>
            <person name="Haridas S."/>
            <person name="Hensen N."/>
            <person name="Bonometti L."/>
            <person name="Westerberg I."/>
            <person name="Brannstrom I.O."/>
            <person name="Guillou S."/>
            <person name="Cros-Aarteil S."/>
            <person name="Calhoun S."/>
            <person name="Kuo A."/>
            <person name="Mondo S."/>
            <person name="Pangilinan J."/>
            <person name="Riley R."/>
            <person name="Labutti K."/>
            <person name="Andreopoulos B."/>
            <person name="Lipzen A."/>
            <person name="Chen C."/>
            <person name="Yanf M."/>
            <person name="Daum C."/>
            <person name="Ng V."/>
            <person name="Clum A."/>
            <person name="Steindorff A."/>
            <person name="Ohm R."/>
            <person name="Martin F."/>
            <person name="Silar P."/>
            <person name="Natvig D."/>
            <person name="Lalanne C."/>
            <person name="Gautier V."/>
            <person name="Ament-Velasquez S.L."/>
            <person name="Kruys A."/>
            <person name="Hutchinson M.I."/>
            <person name="Powell A.J."/>
            <person name="Barry K."/>
            <person name="Miller A.N."/>
            <person name="Grigoriev I.V."/>
            <person name="Debuchy R."/>
            <person name="Gladieux P."/>
            <person name="Thoren M.H."/>
            <person name="Johannesson H."/>
        </authorList>
    </citation>
    <scope>NUCLEOTIDE SEQUENCE</scope>
    <source>
        <strain evidence="5">CBS 168.71</strain>
    </source>
</reference>
<dbReference type="Proteomes" id="UP001278766">
    <property type="component" value="Unassembled WGS sequence"/>
</dbReference>
<name>A0AAE0LPW4_9PEZI</name>
<keyword evidence="2" id="KW-0833">Ubl conjugation pathway</keyword>
<dbReference type="Gene3D" id="1.20.1280.50">
    <property type="match status" value="1"/>
</dbReference>
<evidence type="ECO:0000256" key="2">
    <source>
        <dbReference type="ARBA" id="ARBA00022786"/>
    </source>
</evidence>
<dbReference type="AlphaFoldDB" id="A0AAE0LPW4"/>
<keyword evidence="6" id="KW-1185">Reference proteome</keyword>
<dbReference type="SUPFAM" id="SSF81383">
    <property type="entry name" value="F-box domain"/>
    <property type="match status" value="1"/>
</dbReference>
<gene>
    <name evidence="5" type="ORF">B0H64DRAFT_202910</name>
</gene>
<dbReference type="EMBL" id="JAUEPN010000006">
    <property type="protein sequence ID" value="KAK3292895.1"/>
    <property type="molecule type" value="Genomic_DNA"/>
</dbReference>
<dbReference type="PANTHER" id="PTHR10706:SF130">
    <property type="entry name" value="F-BOX ONLY PROTEIN 31"/>
    <property type="match status" value="1"/>
</dbReference>
<dbReference type="InterPro" id="IPR045048">
    <property type="entry name" value="FBXO31/39"/>
</dbReference>
<dbReference type="InterPro" id="IPR001810">
    <property type="entry name" value="F-box_dom"/>
</dbReference>
<organism evidence="5 6">
    <name type="scientific">Chaetomium fimeti</name>
    <dbReference type="NCBI Taxonomy" id="1854472"/>
    <lineage>
        <taxon>Eukaryota</taxon>
        <taxon>Fungi</taxon>
        <taxon>Dikarya</taxon>
        <taxon>Ascomycota</taxon>
        <taxon>Pezizomycotina</taxon>
        <taxon>Sordariomycetes</taxon>
        <taxon>Sordariomycetidae</taxon>
        <taxon>Sordariales</taxon>
        <taxon>Chaetomiaceae</taxon>
        <taxon>Chaetomium</taxon>
    </lineage>
</organism>
<protein>
    <recommendedName>
        <fullName evidence="4">F-box domain-containing protein</fullName>
    </recommendedName>
</protein>
<evidence type="ECO:0000259" key="4">
    <source>
        <dbReference type="PROSITE" id="PS50181"/>
    </source>
</evidence>
<dbReference type="GeneID" id="87836235"/>
<dbReference type="Pfam" id="PF12014">
    <property type="entry name" value="Cyclin_D1_bind"/>
    <property type="match status" value="1"/>
</dbReference>
<evidence type="ECO:0000256" key="3">
    <source>
        <dbReference type="SAM" id="MobiDB-lite"/>
    </source>
</evidence>
<reference evidence="5" key="1">
    <citation type="journal article" date="2023" name="Mol. Phylogenet. Evol.">
        <title>Genome-scale phylogeny and comparative genomics of the fungal order Sordariales.</title>
        <authorList>
            <person name="Hensen N."/>
            <person name="Bonometti L."/>
            <person name="Westerberg I."/>
            <person name="Brannstrom I.O."/>
            <person name="Guillou S."/>
            <person name="Cros-Aarteil S."/>
            <person name="Calhoun S."/>
            <person name="Haridas S."/>
            <person name="Kuo A."/>
            <person name="Mondo S."/>
            <person name="Pangilinan J."/>
            <person name="Riley R."/>
            <person name="LaButti K."/>
            <person name="Andreopoulos B."/>
            <person name="Lipzen A."/>
            <person name="Chen C."/>
            <person name="Yan M."/>
            <person name="Daum C."/>
            <person name="Ng V."/>
            <person name="Clum A."/>
            <person name="Steindorff A."/>
            <person name="Ohm R.A."/>
            <person name="Martin F."/>
            <person name="Silar P."/>
            <person name="Natvig D.O."/>
            <person name="Lalanne C."/>
            <person name="Gautier V."/>
            <person name="Ament-Velasquez S.L."/>
            <person name="Kruys A."/>
            <person name="Hutchinson M.I."/>
            <person name="Powell A.J."/>
            <person name="Barry K."/>
            <person name="Miller A.N."/>
            <person name="Grigoriev I.V."/>
            <person name="Debuchy R."/>
            <person name="Gladieux P."/>
            <person name="Hiltunen Thoren M."/>
            <person name="Johannesson H."/>
        </authorList>
    </citation>
    <scope>NUCLEOTIDE SEQUENCE</scope>
    <source>
        <strain evidence="5">CBS 168.71</strain>
    </source>
</reference>
<proteinExistence type="predicted"/>
<dbReference type="PANTHER" id="PTHR10706">
    <property type="entry name" value="F-BOX FAMILY PROTEIN"/>
    <property type="match status" value="1"/>
</dbReference>
<feature type="region of interest" description="Disordered" evidence="3">
    <location>
        <begin position="192"/>
        <end position="245"/>
    </location>
</feature>
<evidence type="ECO:0000313" key="6">
    <source>
        <dbReference type="Proteomes" id="UP001278766"/>
    </source>
</evidence>
<dbReference type="RefSeq" id="XP_062656409.1">
    <property type="nucleotide sequence ID" value="XM_062799287.1"/>
</dbReference>
<evidence type="ECO:0000313" key="5">
    <source>
        <dbReference type="EMBL" id="KAK3292895.1"/>
    </source>
</evidence>
<sequence>MGLWIDQWMTTHTIILHSTTTTAFPTRRPGRKQGRHVDSEPGACSLATLPAEILASILSYLAPDDLGRISGTCRVLYLHSTDDRLWRRHVQENVPGQDITSSHPYTNFRELYSAHDPHWFVPKYKFWFSDTGLPGRIIITRYNQREGTIEGYQLLCQNVNTSFHTWHAPGPSIVSGFSPSLHLHHQLPAFRLSGRPHSTDPANAYESGSSSSSSGSACQDEDTRGRTGFRSEVLMEPSPTSSVKNSFSYARCLSPDDLAARASPRFPHNHVWPSPLIASDHRVLGAGLAQPMTLRLKDRARSRREVYDKAFRIHKWLMVQQFEQPIVEAGTFGAHFRSEQAGATPRYFGLPTIAKLGEEVATYSTLDPAQYTPTATKPFRGIFVGDYGGHGCEFVWINQPDDDPAAEDAFDPASVARRDGESDDDYAARQRDAQVYRGRLEAVKLTGDVNVPRGEHTFVVDDLGEAGFVREETKDPFTGARVVKSRAHIANTGFQNDTYADGELFLVTPNLLAHNWLSLGHISYLMRVDIDKFIVPGDHDAGTSV</sequence>
<comment type="pathway">
    <text evidence="1">Protein modification; protein ubiquitination.</text>
</comment>
<accession>A0AAE0LPW4</accession>
<dbReference type="PROSITE" id="PS50181">
    <property type="entry name" value="FBOX"/>
    <property type="match status" value="1"/>
</dbReference>
<dbReference type="Pfam" id="PF12937">
    <property type="entry name" value="F-box-like"/>
    <property type="match status" value="1"/>
</dbReference>
<feature type="compositionally biased region" description="Low complexity" evidence="3">
    <location>
        <begin position="207"/>
        <end position="216"/>
    </location>
</feature>
<feature type="domain" description="F-box" evidence="4">
    <location>
        <begin position="43"/>
        <end position="89"/>
    </location>
</feature>
<dbReference type="InterPro" id="IPR036047">
    <property type="entry name" value="F-box-like_dom_sf"/>
</dbReference>
<evidence type="ECO:0000256" key="1">
    <source>
        <dbReference type="ARBA" id="ARBA00004906"/>
    </source>
</evidence>